<proteinExistence type="predicted"/>
<protein>
    <submittedName>
        <fullName evidence="1">YpiF family protein</fullName>
    </submittedName>
</protein>
<dbReference type="RefSeq" id="WP_193539524.1">
    <property type="nucleotide sequence ID" value="NZ_JADCLJ010000024.1"/>
</dbReference>
<organism evidence="1 2">
    <name type="scientific">Litchfieldia luteola</name>
    <dbReference type="NCBI Taxonomy" id="682179"/>
    <lineage>
        <taxon>Bacteria</taxon>
        <taxon>Bacillati</taxon>
        <taxon>Bacillota</taxon>
        <taxon>Bacilli</taxon>
        <taxon>Bacillales</taxon>
        <taxon>Bacillaceae</taxon>
        <taxon>Litchfieldia</taxon>
    </lineage>
</organism>
<name>A0ABR9QP40_9BACI</name>
<evidence type="ECO:0000313" key="1">
    <source>
        <dbReference type="EMBL" id="MBE4910271.1"/>
    </source>
</evidence>
<comment type="caution">
    <text evidence="1">The sequence shown here is derived from an EMBL/GenBank/DDBJ whole genome shotgun (WGS) entry which is preliminary data.</text>
</comment>
<reference evidence="1 2" key="1">
    <citation type="submission" date="2020-10" db="EMBL/GenBank/DDBJ databases">
        <title>Bacillus sp. HD4P25, an endophyte from a halophyte.</title>
        <authorList>
            <person name="Sun J.-Q."/>
        </authorList>
    </citation>
    <scope>NUCLEOTIDE SEQUENCE [LARGE SCALE GENOMIC DNA]</scope>
    <source>
        <strain evidence="1 2">YIM 93174</strain>
    </source>
</reference>
<sequence>MKWVTRDIDLYLQAKEYVDTAIIPLIPVTWENDVKTTVAMGEFITILTNEMERQFKGRIILFPPFTYTARESVESRIERLTTWTSELSERGMKYFFFVSSDSIWKQHEEQLETGSLIWLPSLPLEYVEEKYKQAMLQDQMKQLITIFMSIWQKSND</sequence>
<dbReference type="InterPro" id="IPR019615">
    <property type="entry name" value="DUF2487"/>
</dbReference>
<accession>A0ABR9QP40</accession>
<gene>
    <name evidence="1" type="ORF">IMZ08_19725</name>
</gene>
<dbReference type="Proteomes" id="UP001516662">
    <property type="component" value="Unassembled WGS sequence"/>
</dbReference>
<dbReference type="EMBL" id="JADCLJ010000024">
    <property type="protein sequence ID" value="MBE4910271.1"/>
    <property type="molecule type" value="Genomic_DNA"/>
</dbReference>
<dbReference type="Pfam" id="PF10673">
    <property type="entry name" value="DUF2487"/>
    <property type="match status" value="1"/>
</dbReference>
<keyword evidence="2" id="KW-1185">Reference proteome</keyword>
<evidence type="ECO:0000313" key="2">
    <source>
        <dbReference type="Proteomes" id="UP001516662"/>
    </source>
</evidence>